<comment type="caution">
    <text evidence="1">The sequence shown here is derived from an EMBL/GenBank/DDBJ whole genome shotgun (WGS) entry which is preliminary data.</text>
</comment>
<dbReference type="SUPFAM" id="SSF52833">
    <property type="entry name" value="Thioredoxin-like"/>
    <property type="match status" value="1"/>
</dbReference>
<organism evidence="1 2">
    <name type="scientific">Nocardioides zeicaulis</name>
    <dbReference type="NCBI Taxonomy" id="1776857"/>
    <lineage>
        <taxon>Bacteria</taxon>
        <taxon>Bacillati</taxon>
        <taxon>Actinomycetota</taxon>
        <taxon>Actinomycetes</taxon>
        <taxon>Propionibacteriales</taxon>
        <taxon>Nocardioidaceae</taxon>
        <taxon>Nocardioides</taxon>
    </lineage>
</organism>
<gene>
    <name evidence="1" type="ORF">ACFFJG_05045</name>
</gene>
<dbReference type="EMBL" id="JBHLXH010000001">
    <property type="protein sequence ID" value="MFC0221838.1"/>
    <property type="molecule type" value="Genomic_DNA"/>
</dbReference>
<dbReference type="RefSeq" id="WP_378517506.1">
    <property type="nucleotide sequence ID" value="NZ_CBCSDI010000007.1"/>
</dbReference>
<name>A0ABV6DYM9_9ACTN</name>
<sequence>MTLRCSDAAAERGDPMLGTAPPQRDWLLVEHPAPWPVTAPFGADLPDDLLRRLGHPGLRTVFVRRHGRAGAPDRLDGPRRWFCLRDGRLRAGLWTEPDDLLASLDPAGGTAYDEPLALVCTHGVHDVCCAVKGRPVAEALSTRWPDATWECSHLGGDRFAPNVLLLPDLACYAGMPADEAVRVVGAHLAGAPDTTWLRGVAGHHPAAQVAMAAVLDRLGPVPVPELVARVVEQDGDLDAGAWTVDVSGRARVVVRSSRRAEAARLTCRATRETRALQWDVVSVEPAG</sequence>
<dbReference type="InterPro" id="IPR036249">
    <property type="entry name" value="Thioredoxin-like_sf"/>
</dbReference>
<keyword evidence="2" id="KW-1185">Reference proteome</keyword>
<accession>A0ABV6DYM9</accession>
<evidence type="ECO:0000313" key="2">
    <source>
        <dbReference type="Proteomes" id="UP001589698"/>
    </source>
</evidence>
<reference evidence="1 2" key="1">
    <citation type="submission" date="2024-09" db="EMBL/GenBank/DDBJ databases">
        <authorList>
            <person name="Sun Q."/>
            <person name="Mori K."/>
        </authorList>
    </citation>
    <scope>NUCLEOTIDE SEQUENCE [LARGE SCALE GENOMIC DNA]</scope>
    <source>
        <strain evidence="1 2">CCM 8654</strain>
    </source>
</reference>
<protein>
    <submittedName>
        <fullName evidence="1">Sucrase ferredoxin</fullName>
    </submittedName>
</protein>
<dbReference type="Pfam" id="PF06999">
    <property type="entry name" value="Suc_Fer-like"/>
    <property type="match status" value="1"/>
</dbReference>
<proteinExistence type="predicted"/>
<evidence type="ECO:0000313" key="1">
    <source>
        <dbReference type="EMBL" id="MFC0221838.1"/>
    </source>
</evidence>
<dbReference type="Proteomes" id="UP001589698">
    <property type="component" value="Unassembled WGS sequence"/>
</dbReference>
<dbReference type="InterPro" id="IPR009737">
    <property type="entry name" value="Aim32/Apd1-like"/>
</dbReference>